<keyword evidence="2" id="KW-1185">Reference proteome</keyword>
<name>A0A814EXE0_9BILA</name>
<sequence>MATNYCKCDLSSLDFSIRDIVIQQVPFIYHGYNTARRLELDLLKIIDKNGFTNKWGYIHHCKLHMDPKANKQTVFLRFCNTKVHEEVIDILDGMNWPTETNNKLKFIFNRKITKPHQAQNRERLICRNASTQTEMTSNSITTQTEVNFTNRSIQTDETSLLIKVDNSSNQACKSLEDPVYKVLNLIDFDGEQVLDKYDPLRIESKAKNDPILNIEYKGFSESIFFSKPEKTVRTTDFKCGPIDPSKIKKNPSDMLITKDEFERLCKADTLEAWTRYDWDALVGLREVRAKDGSICGYSRKELEADDTTLVDLFSVSSSFILLDQEE</sequence>
<evidence type="ECO:0000313" key="2">
    <source>
        <dbReference type="Proteomes" id="UP000663879"/>
    </source>
</evidence>
<organism evidence="1 2">
    <name type="scientific">Brachionus calyciflorus</name>
    <dbReference type="NCBI Taxonomy" id="104777"/>
    <lineage>
        <taxon>Eukaryota</taxon>
        <taxon>Metazoa</taxon>
        <taxon>Spiralia</taxon>
        <taxon>Gnathifera</taxon>
        <taxon>Rotifera</taxon>
        <taxon>Eurotatoria</taxon>
        <taxon>Monogononta</taxon>
        <taxon>Pseudotrocha</taxon>
        <taxon>Ploima</taxon>
        <taxon>Brachionidae</taxon>
        <taxon>Brachionus</taxon>
    </lineage>
</organism>
<reference evidence="1" key="1">
    <citation type="submission" date="2021-02" db="EMBL/GenBank/DDBJ databases">
        <authorList>
            <person name="Nowell W R."/>
        </authorList>
    </citation>
    <scope>NUCLEOTIDE SEQUENCE</scope>
    <source>
        <strain evidence="1">Ploen Becks lab</strain>
    </source>
</reference>
<proteinExistence type="predicted"/>
<accession>A0A814EXE0</accession>
<protein>
    <submittedName>
        <fullName evidence="1">Uncharacterized protein</fullName>
    </submittedName>
</protein>
<dbReference type="AlphaFoldDB" id="A0A814EXE0"/>
<evidence type="ECO:0000313" key="1">
    <source>
        <dbReference type="EMBL" id="CAF0975261.1"/>
    </source>
</evidence>
<dbReference type="Proteomes" id="UP000663879">
    <property type="component" value="Unassembled WGS sequence"/>
</dbReference>
<dbReference type="EMBL" id="CAJNOC010003267">
    <property type="protein sequence ID" value="CAF0975261.1"/>
    <property type="molecule type" value="Genomic_DNA"/>
</dbReference>
<comment type="caution">
    <text evidence="1">The sequence shown here is derived from an EMBL/GenBank/DDBJ whole genome shotgun (WGS) entry which is preliminary data.</text>
</comment>
<gene>
    <name evidence="1" type="ORF">OXX778_LOCUS15135</name>
</gene>